<comment type="catalytic activity">
    <reaction evidence="12">
        <text>L-proline(in) + Na(+)(in) = L-proline(out) + Na(+)(out)</text>
        <dbReference type="Rhea" id="RHEA:28967"/>
        <dbReference type="ChEBI" id="CHEBI:29101"/>
        <dbReference type="ChEBI" id="CHEBI:60039"/>
    </reaction>
</comment>
<evidence type="ECO:0000313" key="15">
    <source>
        <dbReference type="EMBL" id="KYO68624.1"/>
    </source>
</evidence>
<comment type="similarity">
    <text evidence="2 13">Belongs to the sodium:solute symporter (SSF) (TC 2.A.21) family.</text>
</comment>
<evidence type="ECO:0000256" key="9">
    <source>
        <dbReference type="ARBA" id="ARBA00023065"/>
    </source>
</evidence>
<feature type="transmembrane region" description="Helical" evidence="14">
    <location>
        <begin position="384"/>
        <end position="409"/>
    </location>
</feature>
<feature type="transmembrane region" description="Helical" evidence="14">
    <location>
        <begin position="115"/>
        <end position="135"/>
    </location>
</feature>
<sequence>MKAVEFTVTLIYIIACILIGLWANKKVSNSTDDYWVAGRKIGTFANSWALMAALASGGSILGVNGLGFKMGLPYVFAMFSGAAAGFPLAAILMAKQFRNLKARTVTEFFNFRYNNKAVSIIVPILIMLCMEVYIVAQLKAAGITAVYLLGLPYNYAVILTSIVFTLYVSIGGMWAITITDIVQGMLMVFMVLIVAFLIFASFGGITPLLIQATTANPKLGNVAAMPVSSYIGAFVVWFIAACTVPHLVMRVFSTRDGKTAKLSLNYAVIIYAFMIVFGVTAISSVGHIYFADLKDADMLFLKVIEKYLPSRIINGLAVAAVMAAVMSTTDALILAVTSAVVNDVYAKFINTKASENQIVKLSIVVTWIAGLLAVIFALNPPKLLTMLYTAAIGLLGSSLFPSIILGLWWKKANEKGALASIIIGGVLYCYLLWFTKMPSLSHILISLPVSFITHIVVSSLTHYSNDEIISKVNELHQL</sequence>
<feature type="transmembrane region" description="Helical" evidence="14">
    <location>
        <begin position="311"/>
        <end position="337"/>
    </location>
</feature>
<keyword evidence="4" id="KW-1003">Cell membrane</keyword>
<dbReference type="PROSITE" id="PS00457">
    <property type="entry name" value="NA_SOLUT_SYMP_2"/>
    <property type="match status" value="1"/>
</dbReference>
<feature type="transmembrane region" description="Helical" evidence="14">
    <location>
        <begin position="230"/>
        <end position="252"/>
    </location>
</feature>
<evidence type="ECO:0000256" key="2">
    <source>
        <dbReference type="ARBA" id="ARBA00006434"/>
    </source>
</evidence>
<evidence type="ECO:0000256" key="6">
    <source>
        <dbReference type="ARBA" id="ARBA00022847"/>
    </source>
</evidence>
<dbReference type="NCBIfam" id="TIGR00813">
    <property type="entry name" value="sss"/>
    <property type="match status" value="1"/>
</dbReference>
<dbReference type="AlphaFoldDB" id="A0A162N094"/>
<dbReference type="RefSeq" id="WP_068747329.1">
    <property type="nucleotide sequence ID" value="NZ_LOHZ01000015.1"/>
</dbReference>
<dbReference type="InterPro" id="IPR018212">
    <property type="entry name" value="Na/solute_symporter_CS"/>
</dbReference>
<dbReference type="PROSITE" id="PS00456">
    <property type="entry name" value="NA_SOLUT_SYMP_1"/>
    <property type="match status" value="1"/>
</dbReference>
<keyword evidence="9" id="KW-0406">Ion transport</keyword>
<feature type="transmembrane region" description="Helical" evidence="14">
    <location>
        <begin position="358"/>
        <end position="378"/>
    </location>
</feature>
<comment type="subcellular location">
    <subcellularLocation>
        <location evidence="1">Cell membrane</location>
        <topology evidence="1">Multi-pass membrane protein</topology>
    </subcellularLocation>
</comment>
<dbReference type="PANTHER" id="PTHR48086:SF3">
    <property type="entry name" value="SODIUM_PROLINE SYMPORTER"/>
    <property type="match status" value="1"/>
</dbReference>
<feature type="transmembrane region" description="Helical" evidence="14">
    <location>
        <begin position="6"/>
        <end position="23"/>
    </location>
</feature>
<keyword evidence="5 14" id="KW-0812">Transmembrane</keyword>
<keyword evidence="16" id="KW-1185">Reference proteome</keyword>
<dbReference type="STRING" id="520767.ATZ99_01330"/>
<dbReference type="GO" id="GO:0006814">
    <property type="term" value="P:sodium ion transport"/>
    <property type="evidence" value="ECO:0007669"/>
    <property type="project" value="UniProtKB-KW"/>
</dbReference>
<dbReference type="InterPro" id="IPR001734">
    <property type="entry name" value="Na/solute_symporter"/>
</dbReference>
<evidence type="ECO:0000256" key="5">
    <source>
        <dbReference type="ARBA" id="ARBA00022692"/>
    </source>
</evidence>
<organism evidence="15 16">
    <name type="scientific">Thermovenabulum gondwanense</name>
    <dbReference type="NCBI Taxonomy" id="520767"/>
    <lineage>
        <taxon>Bacteria</taxon>
        <taxon>Bacillati</taxon>
        <taxon>Bacillota</taxon>
        <taxon>Clostridia</taxon>
        <taxon>Thermosediminibacterales</taxon>
        <taxon>Thermosediminibacteraceae</taxon>
        <taxon>Thermovenabulum</taxon>
    </lineage>
</organism>
<evidence type="ECO:0000256" key="7">
    <source>
        <dbReference type="ARBA" id="ARBA00022989"/>
    </source>
</evidence>
<evidence type="ECO:0000256" key="14">
    <source>
        <dbReference type="SAM" id="Phobius"/>
    </source>
</evidence>
<dbReference type="Pfam" id="PF00474">
    <property type="entry name" value="SSF"/>
    <property type="match status" value="1"/>
</dbReference>
<evidence type="ECO:0000256" key="13">
    <source>
        <dbReference type="RuleBase" id="RU362091"/>
    </source>
</evidence>
<evidence type="ECO:0000256" key="3">
    <source>
        <dbReference type="ARBA" id="ARBA00022448"/>
    </source>
</evidence>
<gene>
    <name evidence="15" type="primary">actP</name>
    <name evidence="15" type="ORF">ATZ99_01330</name>
</gene>
<keyword evidence="8" id="KW-0915">Sodium</keyword>
<dbReference type="GO" id="GO:0005886">
    <property type="term" value="C:plasma membrane"/>
    <property type="evidence" value="ECO:0007669"/>
    <property type="project" value="UniProtKB-SubCell"/>
</dbReference>
<keyword evidence="6" id="KW-0769">Symport</keyword>
<evidence type="ECO:0000256" key="12">
    <source>
        <dbReference type="ARBA" id="ARBA00033708"/>
    </source>
</evidence>
<feature type="transmembrane region" description="Helical" evidence="14">
    <location>
        <begin position="264"/>
        <end position="291"/>
    </location>
</feature>
<feature type="transmembrane region" description="Helical" evidence="14">
    <location>
        <begin position="155"/>
        <end position="176"/>
    </location>
</feature>
<keyword evidence="10 14" id="KW-0472">Membrane</keyword>
<keyword evidence="7 14" id="KW-1133">Transmembrane helix</keyword>
<dbReference type="CDD" id="cd10322">
    <property type="entry name" value="SLC5sbd"/>
    <property type="match status" value="1"/>
</dbReference>
<reference evidence="15 16" key="1">
    <citation type="submission" date="2015-12" db="EMBL/GenBank/DDBJ databases">
        <title>Draft genome of Thermovenabulum gondwanense isolated from a red thermophilic microbial mat colonisisng an outflow channel of a bore well.</title>
        <authorList>
            <person name="Patel B.K."/>
        </authorList>
    </citation>
    <scope>NUCLEOTIDE SEQUENCE [LARGE SCALE GENOMIC DNA]</scope>
    <source>
        <strain evidence="15 16">R270</strain>
    </source>
</reference>
<dbReference type="OrthoDB" id="9810181at2"/>
<dbReference type="PROSITE" id="PS50283">
    <property type="entry name" value="NA_SOLUT_SYMP_3"/>
    <property type="match status" value="1"/>
</dbReference>
<evidence type="ECO:0000256" key="4">
    <source>
        <dbReference type="ARBA" id="ARBA00022475"/>
    </source>
</evidence>
<feature type="transmembrane region" description="Helical" evidence="14">
    <location>
        <begin position="44"/>
        <end position="68"/>
    </location>
</feature>
<evidence type="ECO:0000256" key="11">
    <source>
        <dbReference type="ARBA" id="ARBA00023201"/>
    </source>
</evidence>
<evidence type="ECO:0000256" key="10">
    <source>
        <dbReference type="ARBA" id="ARBA00023136"/>
    </source>
</evidence>
<dbReference type="EMBL" id="LOHZ01000015">
    <property type="protein sequence ID" value="KYO68624.1"/>
    <property type="molecule type" value="Genomic_DNA"/>
</dbReference>
<dbReference type="GO" id="GO:0015293">
    <property type="term" value="F:symporter activity"/>
    <property type="evidence" value="ECO:0007669"/>
    <property type="project" value="UniProtKB-KW"/>
</dbReference>
<name>A0A162N094_9FIRM</name>
<dbReference type="PANTHER" id="PTHR48086">
    <property type="entry name" value="SODIUM/PROLINE SYMPORTER-RELATED"/>
    <property type="match status" value="1"/>
</dbReference>
<feature type="transmembrane region" description="Helical" evidence="14">
    <location>
        <begin position="440"/>
        <end position="461"/>
    </location>
</feature>
<feature type="transmembrane region" description="Helical" evidence="14">
    <location>
        <begin position="188"/>
        <end position="210"/>
    </location>
</feature>
<evidence type="ECO:0000313" key="16">
    <source>
        <dbReference type="Proteomes" id="UP000075737"/>
    </source>
</evidence>
<proteinExistence type="inferred from homology"/>
<dbReference type="GO" id="GO:0046942">
    <property type="term" value="P:carboxylic acid transport"/>
    <property type="evidence" value="ECO:0007669"/>
    <property type="project" value="UniProtKB-ARBA"/>
</dbReference>
<evidence type="ECO:0000256" key="8">
    <source>
        <dbReference type="ARBA" id="ARBA00023053"/>
    </source>
</evidence>
<protein>
    <submittedName>
        <fullName evidence="15">Cation/acetate symporter ActP</fullName>
    </submittedName>
</protein>
<accession>A0A162N094</accession>
<comment type="caution">
    <text evidence="15">The sequence shown here is derived from an EMBL/GenBank/DDBJ whole genome shotgun (WGS) entry which is preliminary data.</text>
</comment>
<dbReference type="InterPro" id="IPR050277">
    <property type="entry name" value="Sodium:Solute_Symporter"/>
</dbReference>
<feature type="transmembrane region" description="Helical" evidence="14">
    <location>
        <begin position="416"/>
        <end position="434"/>
    </location>
</feature>
<feature type="transmembrane region" description="Helical" evidence="14">
    <location>
        <begin position="74"/>
        <end position="94"/>
    </location>
</feature>
<dbReference type="Proteomes" id="UP000075737">
    <property type="component" value="Unassembled WGS sequence"/>
</dbReference>
<keyword evidence="3" id="KW-0813">Transport</keyword>
<evidence type="ECO:0000256" key="1">
    <source>
        <dbReference type="ARBA" id="ARBA00004651"/>
    </source>
</evidence>
<dbReference type="Gene3D" id="1.20.1730.10">
    <property type="entry name" value="Sodium/glucose cotransporter"/>
    <property type="match status" value="1"/>
</dbReference>
<dbReference type="InterPro" id="IPR038377">
    <property type="entry name" value="Na/Glc_symporter_sf"/>
</dbReference>
<keyword evidence="11" id="KW-0739">Sodium transport</keyword>